<feature type="compositionally biased region" description="Basic residues" evidence="1">
    <location>
        <begin position="291"/>
        <end position="300"/>
    </location>
</feature>
<feature type="region of interest" description="Disordered" evidence="1">
    <location>
        <begin position="132"/>
        <end position="332"/>
    </location>
</feature>
<evidence type="ECO:0000313" key="2">
    <source>
        <dbReference type="EMBL" id="KGQ02424.1"/>
    </source>
</evidence>
<evidence type="ECO:0000256" key="1">
    <source>
        <dbReference type="SAM" id="MobiDB-lite"/>
    </source>
</evidence>
<protein>
    <submittedName>
        <fullName evidence="2">Uncharacterized protein</fullName>
    </submittedName>
</protein>
<feature type="compositionally biased region" description="Polar residues" evidence="1">
    <location>
        <begin position="223"/>
        <end position="244"/>
    </location>
</feature>
<feature type="compositionally biased region" description="Acidic residues" evidence="1">
    <location>
        <begin position="277"/>
        <end position="288"/>
    </location>
</feature>
<comment type="caution">
    <text evidence="2">The sequence shown here is derived from an EMBL/GenBank/DDBJ whole genome shotgun (WGS) entry which is preliminary data.</text>
</comment>
<reference evidence="2 3" key="1">
    <citation type="submission" date="2012-10" db="EMBL/GenBank/DDBJ databases">
        <title>Genome sequencing and analysis of entomopathogenic fungi Beauveria bassiana D1-5.</title>
        <authorList>
            <person name="Li Q."/>
            <person name="Wang L."/>
            <person name="Zhang Z."/>
            <person name="Wang Q."/>
            <person name="Ren J."/>
            <person name="Wang M."/>
            <person name="Xu W."/>
            <person name="Wang J."/>
            <person name="Lu Y."/>
            <person name="Du Q."/>
            <person name="Sun Z."/>
        </authorList>
    </citation>
    <scope>NUCLEOTIDE SEQUENCE [LARGE SCALE GENOMIC DNA]</scope>
    <source>
        <strain evidence="2 3">D1-5</strain>
    </source>
</reference>
<dbReference type="Proteomes" id="UP000030106">
    <property type="component" value="Unassembled WGS sequence"/>
</dbReference>
<feature type="compositionally biased region" description="Basic residues" evidence="1">
    <location>
        <begin position="248"/>
        <end position="257"/>
    </location>
</feature>
<evidence type="ECO:0000313" key="3">
    <source>
        <dbReference type="Proteomes" id="UP000030106"/>
    </source>
</evidence>
<sequence length="431" mass="46901">MMQPPISTQTLGSLALSSELNRDSIISQEEILPGTAKAIGISDDDEPLPMIEESVHSSERTKSNSQFVDRTENGELLSRADRPKRSAQAAGLSPAESMVDSPAGIISSLPSVTVCTGTSVATTSQTGSLALEYQRPGPVPLHEEPSARANLPKLVETSPLHDSARTENVFHSPPDLSKQGKLSDRHTLKQPSHEGEGTVASAQPSERCDAEDTGGVPDIAGHCQTTNIEISESGDCQSNETDQLLRQPGKRQRHRPVHQTPEPSTEDRSVDVASGAAEDDFTSTDDEEPPHKRRKARPSSKKVQSSNDGSALRRSRRLTPPQSDWDEEEAASCGPHLAPAIFDEWSLKDPTLKFTQVDGRTTLTIQFDVEDLIMHRSGERIEQHGRNANSAMSTLFEYLKLTESVLLSRVSRALVKRARSALRVDTSAIRS</sequence>
<feature type="region of interest" description="Disordered" evidence="1">
    <location>
        <begin position="37"/>
        <end position="103"/>
    </location>
</feature>
<proteinExistence type="predicted"/>
<gene>
    <name evidence="2" type="ORF">BBAD15_g12364</name>
</gene>
<dbReference type="EMBL" id="ANFO01001560">
    <property type="protein sequence ID" value="KGQ02424.1"/>
    <property type="molecule type" value="Genomic_DNA"/>
</dbReference>
<feature type="compositionally biased region" description="Basic and acidic residues" evidence="1">
    <location>
        <begin position="69"/>
        <end position="84"/>
    </location>
</feature>
<name>A0A0A2VNJ4_BEABA</name>
<dbReference type="AlphaFoldDB" id="A0A0A2VNJ4"/>
<feature type="compositionally biased region" description="Basic and acidic residues" evidence="1">
    <location>
        <begin position="53"/>
        <end position="62"/>
    </location>
</feature>
<dbReference type="HOGENOM" id="CLU_044485_0_0_1"/>
<organism evidence="2 3">
    <name type="scientific">Beauveria bassiana D1-5</name>
    <dbReference type="NCBI Taxonomy" id="1245745"/>
    <lineage>
        <taxon>Eukaryota</taxon>
        <taxon>Fungi</taxon>
        <taxon>Dikarya</taxon>
        <taxon>Ascomycota</taxon>
        <taxon>Pezizomycotina</taxon>
        <taxon>Sordariomycetes</taxon>
        <taxon>Hypocreomycetidae</taxon>
        <taxon>Hypocreales</taxon>
        <taxon>Cordycipitaceae</taxon>
        <taxon>Beauveria</taxon>
    </lineage>
</organism>
<accession>A0A0A2VNJ4</accession>
<feature type="compositionally biased region" description="Basic and acidic residues" evidence="1">
    <location>
        <begin position="181"/>
        <end position="196"/>
    </location>
</feature>